<keyword evidence="1" id="KW-0732">Signal</keyword>
<sequence length="120" mass="13855">MKKCMKKLALFLLLGLSINAQAYEVKNVCAKYMTNYSWSKSYSVQTQIYEGRELNQATGNPYFGNYDMFSHYAVIWWDRGKASIIKLNFHVAGSMLLNSKGTDQNGRQWQLSDDSYGYCF</sequence>
<protein>
    <submittedName>
        <fullName evidence="2">Uncharacterized protein</fullName>
    </submittedName>
</protein>
<dbReference type="STRING" id="1230338.MOMA_05831"/>
<dbReference type="AlphaFoldDB" id="L2F5M6"/>
<gene>
    <name evidence="2" type="ORF">MOMA_05831</name>
</gene>
<dbReference type="EMBL" id="ANIN01000002">
    <property type="protein sequence ID" value="ELA08056.1"/>
    <property type="molecule type" value="Genomic_DNA"/>
</dbReference>
<evidence type="ECO:0000256" key="1">
    <source>
        <dbReference type="SAM" id="SignalP"/>
    </source>
</evidence>
<proteinExistence type="predicted"/>
<evidence type="ECO:0000313" key="3">
    <source>
        <dbReference type="Proteomes" id="UP000023795"/>
    </source>
</evidence>
<evidence type="ECO:0000313" key="2">
    <source>
        <dbReference type="EMBL" id="ELA08056.1"/>
    </source>
</evidence>
<name>L2F5M6_9GAMM</name>
<feature type="chain" id="PRO_5003957680" evidence="1">
    <location>
        <begin position="23"/>
        <end position="120"/>
    </location>
</feature>
<comment type="caution">
    <text evidence="2">The sequence shown here is derived from an EMBL/GenBank/DDBJ whole genome shotgun (WGS) entry which is preliminary data.</text>
</comment>
<dbReference type="Proteomes" id="UP000023795">
    <property type="component" value="Unassembled WGS sequence"/>
</dbReference>
<keyword evidence="3" id="KW-1185">Reference proteome</keyword>
<feature type="signal peptide" evidence="1">
    <location>
        <begin position="1"/>
        <end position="22"/>
    </location>
</feature>
<dbReference type="eggNOG" id="ENOG5033JSC">
    <property type="taxonomic scope" value="Bacteria"/>
</dbReference>
<accession>L2F5M6</accession>
<organism evidence="2 3">
    <name type="scientific">Moraxella macacae 0408225</name>
    <dbReference type="NCBI Taxonomy" id="1230338"/>
    <lineage>
        <taxon>Bacteria</taxon>
        <taxon>Pseudomonadati</taxon>
        <taxon>Pseudomonadota</taxon>
        <taxon>Gammaproteobacteria</taxon>
        <taxon>Moraxellales</taxon>
        <taxon>Moraxellaceae</taxon>
        <taxon>Moraxella</taxon>
    </lineage>
</organism>
<dbReference type="PATRIC" id="fig|1230338.3.peg.1239"/>
<reference evidence="2 3" key="1">
    <citation type="journal article" date="2013" name="Genome Announc.">
        <title>Genome Sequence of Moraxella macacae 0408225, a Novel Bacterial Species Isolated from a Cynomolgus Macaque with Epistaxis.</title>
        <authorList>
            <person name="Ladner J.T."/>
            <person name="Whitehouse C.A."/>
            <person name="Koroleva G.I."/>
            <person name="Palacios G.F."/>
        </authorList>
    </citation>
    <scope>NUCLEOTIDE SEQUENCE [LARGE SCALE GENOMIC DNA]</scope>
    <source>
        <strain evidence="2 3">0408225</strain>
    </source>
</reference>
<dbReference type="RefSeq" id="WP_009501568.1">
    <property type="nucleotide sequence ID" value="NZ_ANIN01000002.1"/>
</dbReference>